<protein>
    <submittedName>
        <fullName evidence="11">Voltage-dependent anion-selective channel protein</fullName>
    </submittedName>
</protein>
<dbReference type="EMBL" id="JNBR01000367">
    <property type="protein sequence ID" value="OQR94247.1"/>
    <property type="molecule type" value="Genomic_DNA"/>
</dbReference>
<keyword evidence="8" id="KW-0626">Porin</keyword>
<dbReference type="PANTHER" id="PTHR11743">
    <property type="entry name" value="VOLTAGE-DEPENDENT ANION-SELECTIVE CHANNEL"/>
    <property type="match status" value="1"/>
</dbReference>
<dbReference type="GO" id="GO:0005741">
    <property type="term" value="C:mitochondrial outer membrane"/>
    <property type="evidence" value="ECO:0007669"/>
    <property type="project" value="UniProtKB-SubCell"/>
</dbReference>
<dbReference type="InterPro" id="IPR023614">
    <property type="entry name" value="Porin_dom_sf"/>
</dbReference>
<organism evidence="11 12">
    <name type="scientific">Achlya hypogyna</name>
    <name type="common">Oomycete</name>
    <name type="synonym">Protoachlya hypogyna</name>
    <dbReference type="NCBI Taxonomy" id="1202772"/>
    <lineage>
        <taxon>Eukaryota</taxon>
        <taxon>Sar</taxon>
        <taxon>Stramenopiles</taxon>
        <taxon>Oomycota</taxon>
        <taxon>Saprolegniomycetes</taxon>
        <taxon>Saprolegniales</taxon>
        <taxon>Achlyaceae</taxon>
        <taxon>Achlya</taxon>
    </lineage>
</organism>
<keyword evidence="7" id="KW-0406">Ion transport</keyword>
<keyword evidence="9" id="KW-0496">Mitochondrion</keyword>
<evidence type="ECO:0000256" key="4">
    <source>
        <dbReference type="ARBA" id="ARBA00022452"/>
    </source>
</evidence>
<name>A0A1V9Z8L4_ACHHY</name>
<evidence type="ECO:0000256" key="8">
    <source>
        <dbReference type="ARBA" id="ARBA00023114"/>
    </source>
</evidence>
<evidence type="ECO:0000256" key="5">
    <source>
        <dbReference type="ARBA" id="ARBA00022692"/>
    </source>
</evidence>
<keyword evidence="4" id="KW-1134">Transmembrane beta strand</keyword>
<keyword evidence="3" id="KW-0813">Transport</keyword>
<dbReference type="STRING" id="1202772.A0A1V9Z8L4"/>
<evidence type="ECO:0000256" key="7">
    <source>
        <dbReference type="ARBA" id="ARBA00023065"/>
    </source>
</evidence>
<accession>A0A1V9Z8L4</accession>
<gene>
    <name evidence="11" type="ORF">ACHHYP_01581</name>
</gene>
<comment type="subcellular location">
    <subcellularLocation>
        <location evidence="1">Mitochondrion outer membrane</location>
    </subcellularLocation>
</comment>
<dbReference type="PANTHER" id="PTHR11743:SF70">
    <property type="entry name" value="GH26960P-RELATED"/>
    <property type="match status" value="1"/>
</dbReference>
<evidence type="ECO:0000313" key="11">
    <source>
        <dbReference type="EMBL" id="OQR94247.1"/>
    </source>
</evidence>
<evidence type="ECO:0000256" key="10">
    <source>
        <dbReference type="ARBA" id="ARBA00023136"/>
    </source>
</evidence>
<keyword evidence="12" id="KW-1185">Reference proteome</keyword>
<dbReference type="Pfam" id="PF01459">
    <property type="entry name" value="Porin_3"/>
    <property type="match status" value="1"/>
</dbReference>
<comment type="caution">
    <text evidence="11">The sequence shown here is derived from an EMBL/GenBank/DDBJ whole genome shotgun (WGS) entry which is preliminary data.</text>
</comment>
<dbReference type="CDD" id="cd07306">
    <property type="entry name" value="Porin3_VDAC"/>
    <property type="match status" value="1"/>
</dbReference>
<evidence type="ECO:0000256" key="9">
    <source>
        <dbReference type="ARBA" id="ARBA00023128"/>
    </source>
</evidence>
<keyword evidence="5" id="KW-0812">Transmembrane</keyword>
<dbReference type="InterPro" id="IPR001925">
    <property type="entry name" value="Porin_Euk"/>
</dbReference>
<reference evidence="11 12" key="1">
    <citation type="journal article" date="2014" name="Genome Biol. Evol.">
        <title>The secreted proteins of Achlya hypogyna and Thraustotheca clavata identify the ancestral oomycete secretome and reveal gene acquisitions by horizontal gene transfer.</title>
        <authorList>
            <person name="Misner I."/>
            <person name="Blouin N."/>
            <person name="Leonard G."/>
            <person name="Richards T.A."/>
            <person name="Lane C.E."/>
        </authorList>
    </citation>
    <scope>NUCLEOTIDE SEQUENCE [LARGE SCALE GENOMIC DNA]</scope>
    <source>
        <strain evidence="11 12">ATCC 48635</strain>
    </source>
</reference>
<evidence type="ECO:0000313" key="12">
    <source>
        <dbReference type="Proteomes" id="UP000243579"/>
    </source>
</evidence>
<evidence type="ECO:0000256" key="2">
    <source>
        <dbReference type="ARBA" id="ARBA00007780"/>
    </source>
</evidence>
<dbReference type="GO" id="GO:0008308">
    <property type="term" value="F:voltage-gated monoatomic anion channel activity"/>
    <property type="evidence" value="ECO:0007669"/>
    <property type="project" value="InterPro"/>
</dbReference>
<keyword evidence="10" id="KW-0472">Membrane</keyword>
<dbReference type="OrthoDB" id="7827681at2759"/>
<keyword evidence="6" id="KW-1000">Mitochondrion outer membrane</keyword>
<dbReference type="GO" id="GO:0015288">
    <property type="term" value="F:porin activity"/>
    <property type="evidence" value="ECO:0007669"/>
    <property type="project" value="UniProtKB-KW"/>
</dbReference>
<dbReference type="InterPro" id="IPR027246">
    <property type="entry name" value="Porin_Euk/Tom40"/>
</dbReference>
<comment type="similarity">
    <text evidence="2">Belongs to the eukaryotic mitochondrial porin family.</text>
</comment>
<proteinExistence type="inferred from homology"/>
<dbReference type="GO" id="GO:0046930">
    <property type="term" value="C:pore complex"/>
    <property type="evidence" value="ECO:0007669"/>
    <property type="project" value="UniProtKB-KW"/>
</dbReference>
<dbReference type="AlphaFoldDB" id="A0A1V9Z8L4"/>
<dbReference type="FunFam" id="2.40.160.10:FF:000012">
    <property type="entry name" value="Voltage-dependent anion-selective channel"/>
    <property type="match status" value="1"/>
</dbReference>
<evidence type="ECO:0000256" key="3">
    <source>
        <dbReference type="ARBA" id="ARBA00022448"/>
    </source>
</evidence>
<evidence type="ECO:0000256" key="6">
    <source>
        <dbReference type="ARBA" id="ARBA00022787"/>
    </source>
</evidence>
<dbReference type="Gene3D" id="2.40.160.10">
    <property type="entry name" value="Porin"/>
    <property type="match status" value="1"/>
</dbReference>
<sequence length="282" mass="29538">MAAPLYKDISKKAENVLNDDYDYSRKLKIKTKTANGVTFTTEGAMAANKSILAKVGANFRVPQVGGLTISKLQATTAGRILVEGDIANAIVDNLKVSFKLEDGSRKTNAKQVGKIGLEYKQPAFTTNFEADITGKNVTGAAVSVVSGVTIGAHGAFNVDKSAVSDFGGALAFAGADYQVSVASKKSLKTVAANFYHKPCSSTIYAASIDYDVQTAANALTLGGRYTANSETTYAGKVNSDGFVSLACIQKVTPFLSLTTSAHIDAKHFEGDAHKFGLGLTIG</sequence>
<evidence type="ECO:0000256" key="1">
    <source>
        <dbReference type="ARBA" id="ARBA00004294"/>
    </source>
</evidence>
<dbReference type="Proteomes" id="UP000243579">
    <property type="component" value="Unassembled WGS sequence"/>
</dbReference>